<feature type="compositionally biased region" description="Basic and acidic residues" evidence="1">
    <location>
        <begin position="372"/>
        <end position="390"/>
    </location>
</feature>
<organism evidence="2 3">
    <name type="scientific">Phaeomoniella chlamydospora</name>
    <name type="common">Phaeoacremonium chlamydosporum</name>
    <dbReference type="NCBI Taxonomy" id="158046"/>
    <lineage>
        <taxon>Eukaryota</taxon>
        <taxon>Fungi</taxon>
        <taxon>Dikarya</taxon>
        <taxon>Ascomycota</taxon>
        <taxon>Pezizomycotina</taxon>
        <taxon>Eurotiomycetes</taxon>
        <taxon>Chaetothyriomycetidae</taxon>
        <taxon>Phaeomoniellales</taxon>
        <taxon>Phaeomoniellaceae</taxon>
        <taxon>Phaeomoniella</taxon>
    </lineage>
</organism>
<feature type="region of interest" description="Disordered" evidence="1">
    <location>
        <begin position="162"/>
        <end position="183"/>
    </location>
</feature>
<feature type="compositionally biased region" description="Basic and acidic residues" evidence="1">
    <location>
        <begin position="273"/>
        <end position="283"/>
    </location>
</feature>
<reference evidence="2 3" key="2">
    <citation type="submission" date="2015-05" db="EMBL/GenBank/DDBJ databases">
        <authorList>
            <person name="Morales-Cruz A."/>
            <person name="Amrine K.C."/>
            <person name="Cantu D."/>
        </authorList>
    </citation>
    <scope>NUCLEOTIDE SEQUENCE [LARGE SCALE GENOMIC DNA]</scope>
    <source>
        <strain evidence="2">UCRPC4</strain>
    </source>
</reference>
<sequence>MSRTKGRRTPTPPLLDRSHSDSVFDIDDGTVVIEDATPTPTQLPLLDTRQHASHGTRMEPYPVEEHDVISPVIDLDAALGPFGSEERFQAANTSRAAWRRLHSAQIAGDAPNLYHRRAESAPHLPPVNRNSFGFNRMSSNPSMAEEVFDEEEEDDYLAKKRAGAESPETPLKVPAGVTHTGSKSHEVNLEATTPVTESSHSAVDCAIAIVDEPDGIGHSGDRSSGSTILPPVTDEITQKRPASAPMDFAFPTPKTYASSGDGRSITTPATSPEADHVSFDSQHRRSTRYLQEPSNDNFRPGSTDDVPSLTDSVSTATGHVPRISSSGNTCSSTDQRSASFSGLATWSSVRASKRASLVSLSRLLPGSSYSERSSKLRFGESVENGEEQKEKRKSNRLSRLMSFWKPKGKA</sequence>
<gene>
    <name evidence="2" type="ORF">UCRPC4_g00629</name>
</gene>
<feature type="compositionally biased region" description="Polar residues" evidence="1">
    <location>
        <begin position="309"/>
        <end position="337"/>
    </location>
</feature>
<dbReference type="Proteomes" id="UP000053317">
    <property type="component" value="Unassembled WGS sequence"/>
</dbReference>
<feature type="region of interest" description="Disordered" evidence="1">
    <location>
        <begin position="238"/>
        <end position="337"/>
    </location>
</feature>
<dbReference type="OrthoDB" id="5406427at2759"/>
<dbReference type="AlphaFoldDB" id="A0A0G2GYR2"/>
<accession>A0A0G2GYR2</accession>
<feature type="region of interest" description="Disordered" evidence="1">
    <location>
        <begin position="367"/>
        <end position="410"/>
    </location>
</feature>
<proteinExistence type="predicted"/>
<dbReference type="EMBL" id="LCWF01000014">
    <property type="protein sequence ID" value="KKY28283.1"/>
    <property type="molecule type" value="Genomic_DNA"/>
</dbReference>
<feature type="region of interest" description="Disordered" evidence="1">
    <location>
        <begin position="1"/>
        <end position="22"/>
    </location>
</feature>
<protein>
    <submittedName>
        <fullName evidence="2">Putative cell wall proline rich protein</fullName>
    </submittedName>
</protein>
<comment type="caution">
    <text evidence="2">The sequence shown here is derived from an EMBL/GenBank/DDBJ whole genome shotgun (WGS) entry which is preliminary data.</text>
</comment>
<evidence type="ECO:0000256" key="1">
    <source>
        <dbReference type="SAM" id="MobiDB-lite"/>
    </source>
</evidence>
<evidence type="ECO:0000313" key="3">
    <source>
        <dbReference type="Proteomes" id="UP000053317"/>
    </source>
</evidence>
<name>A0A0G2GYR2_PHACM</name>
<feature type="compositionally biased region" description="Polar residues" evidence="1">
    <location>
        <begin position="288"/>
        <end position="297"/>
    </location>
</feature>
<keyword evidence="3" id="KW-1185">Reference proteome</keyword>
<evidence type="ECO:0000313" key="2">
    <source>
        <dbReference type="EMBL" id="KKY28283.1"/>
    </source>
</evidence>
<reference evidence="2 3" key="1">
    <citation type="submission" date="2015-05" db="EMBL/GenBank/DDBJ databases">
        <title>Distinctive expansion of gene families associated with plant cell wall degradation and secondary metabolism in the genomes of grapevine trunk pathogens.</title>
        <authorList>
            <person name="Lawrence D.P."/>
            <person name="Travadon R."/>
            <person name="Rolshausen P.E."/>
            <person name="Baumgartner K."/>
        </authorList>
    </citation>
    <scope>NUCLEOTIDE SEQUENCE [LARGE SCALE GENOMIC DNA]</scope>
    <source>
        <strain evidence="2">UCRPC4</strain>
    </source>
</reference>